<proteinExistence type="predicted"/>
<protein>
    <submittedName>
        <fullName evidence="1">Uncharacterized protein</fullName>
    </submittedName>
</protein>
<comment type="caution">
    <text evidence="1">The sequence shown here is derived from an EMBL/GenBank/DDBJ whole genome shotgun (WGS) entry which is preliminary data.</text>
</comment>
<feature type="non-terminal residue" evidence="1">
    <location>
        <position position="71"/>
    </location>
</feature>
<dbReference type="AlphaFoldDB" id="X1SM16"/>
<sequence length="71" mass="8201">MELCDMCGRRIEGRRKISGAIVCRICAVDLRIEMDKLHAEGKPVDGLKIAREIFRRTYTYGDYLIRDIPAE</sequence>
<reference evidence="1" key="1">
    <citation type="journal article" date="2014" name="Front. Microbiol.">
        <title>High frequency of phylogenetically diverse reductive dehalogenase-homologous genes in deep subseafloor sedimentary metagenomes.</title>
        <authorList>
            <person name="Kawai M."/>
            <person name="Futagami T."/>
            <person name="Toyoda A."/>
            <person name="Takaki Y."/>
            <person name="Nishi S."/>
            <person name="Hori S."/>
            <person name="Arai W."/>
            <person name="Tsubouchi T."/>
            <person name="Morono Y."/>
            <person name="Uchiyama I."/>
            <person name="Ito T."/>
            <person name="Fujiyama A."/>
            <person name="Inagaki F."/>
            <person name="Takami H."/>
        </authorList>
    </citation>
    <scope>NUCLEOTIDE SEQUENCE</scope>
    <source>
        <strain evidence="1">Expedition CK06-06</strain>
    </source>
</reference>
<accession>X1SM16</accession>
<gene>
    <name evidence="1" type="ORF">S12H4_30955</name>
</gene>
<name>X1SM16_9ZZZZ</name>
<dbReference type="EMBL" id="BARW01018027">
    <property type="protein sequence ID" value="GAI94102.1"/>
    <property type="molecule type" value="Genomic_DNA"/>
</dbReference>
<organism evidence="1">
    <name type="scientific">marine sediment metagenome</name>
    <dbReference type="NCBI Taxonomy" id="412755"/>
    <lineage>
        <taxon>unclassified sequences</taxon>
        <taxon>metagenomes</taxon>
        <taxon>ecological metagenomes</taxon>
    </lineage>
</organism>
<evidence type="ECO:0000313" key="1">
    <source>
        <dbReference type="EMBL" id="GAI94102.1"/>
    </source>
</evidence>